<evidence type="ECO:0000256" key="4">
    <source>
        <dbReference type="SAM" id="SignalP"/>
    </source>
</evidence>
<dbReference type="InterPro" id="IPR019734">
    <property type="entry name" value="TPR_rpt"/>
</dbReference>
<reference evidence="6" key="1">
    <citation type="journal article" date="2019" name="Int. J. Syst. Evol. Microbiol.">
        <title>The Global Catalogue of Microorganisms (GCM) 10K type strain sequencing project: providing services to taxonomists for standard genome sequencing and annotation.</title>
        <authorList>
            <consortium name="The Broad Institute Genomics Platform"/>
            <consortium name="The Broad Institute Genome Sequencing Center for Infectious Disease"/>
            <person name="Wu L."/>
            <person name="Ma J."/>
        </authorList>
    </citation>
    <scope>NUCLEOTIDE SEQUENCE [LARGE SCALE GENOMIC DNA]</scope>
    <source>
        <strain evidence="6">KCTC 52039</strain>
    </source>
</reference>
<dbReference type="Proteomes" id="UP001595547">
    <property type="component" value="Unassembled WGS sequence"/>
</dbReference>
<dbReference type="Pfam" id="PF13432">
    <property type="entry name" value="TPR_16"/>
    <property type="match status" value="1"/>
</dbReference>
<feature type="signal peptide" evidence="4">
    <location>
        <begin position="1"/>
        <end position="25"/>
    </location>
</feature>
<name>A0ABV7J090_9RHOB</name>
<gene>
    <name evidence="5" type="ORF">ACFOGH_13615</name>
</gene>
<dbReference type="SUPFAM" id="SSF48452">
    <property type="entry name" value="TPR-like"/>
    <property type="match status" value="1"/>
</dbReference>
<dbReference type="PROSITE" id="PS50005">
    <property type="entry name" value="TPR"/>
    <property type="match status" value="1"/>
</dbReference>
<sequence length="152" mass="16005">MPHIFAYVLIGLFGLLSMALDPAMAAGSSDDSSETESASTYADAKAKIDAEDYAAALPLLDKITSEEPQNADAWNLRGFANRKLGNMDVAATSYTAALKINPGHLGALEYQGEMYLELGQTDAAIANLKKLQGLCGDCEEATDLAESIGIKG</sequence>
<dbReference type="PANTHER" id="PTHR44858">
    <property type="entry name" value="TETRATRICOPEPTIDE REPEAT PROTEIN 6"/>
    <property type="match status" value="1"/>
</dbReference>
<evidence type="ECO:0000256" key="3">
    <source>
        <dbReference type="PROSITE-ProRule" id="PRU00339"/>
    </source>
</evidence>
<dbReference type="Gene3D" id="1.25.40.10">
    <property type="entry name" value="Tetratricopeptide repeat domain"/>
    <property type="match status" value="1"/>
</dbReference>
<dbReference type="Pfam" id="PF13181">
    <property type="entry name" value="TPR_8"/>
    <property type="match status" value="1"/>
</dbReference>
<protein>
    <submittedName>
        <fullName evidence="5">Tetratricopeptide repeat protein</fullName>
    </submittedName>
</protein>
<dbReference type="SMART" id="SM00028">
    <property type="entry name" value="TPR"/>
    <property type="match status" value="2"/>
</dbReference>
<dbReference type="InterPro" id="IPR050498">
    <property type="entry name" value="Ycf3"/>
</dbReference>
<evidence type="ECO:0000313" key="5">
    <source>
        <dbReference type="EMBL" id="MFC3182035.1"/>
    </source>
</evidence>
<evidence type="ECO:0000256" key="1">
    <source>
        <dbReference type="ARBA" id="ARBA00022737"/>
    </source>
</evidence>
<feature type="repeat" description="TPR" evidence="3">
    <location>
        <begin position="71"/>
        <end position="104"/>
    </location>
</feature>
<feature type="chain" id="PRO_5047145417" evidence="4">
    <location>
        <begin position="26"/>
        <end position="152"/>
    </location>
</feature>
<dbReference type="PANTHER" id="PTHR44858:SF1">
    <property type="entry name" value="UDP-N-ACETYLGLUCOSAMINE--PEPTIDE N-ACETYLGLUCOSAMINYLTRANSFERASE SPINDLY-RELATED"/>
    <property type="match status" value="1"/>
</dbReference>
<proteinExistence type="predicted"/>
<organism evidence="5 6">
    <name type="scientific">Cypionkella sinensis</name>
    <dbReference type="NCBI Taxonomy" id="1756043"/>
    <lineage>
        <taxon>Bacteria</taxon>
        <taxon>Pseudomonadati</taxon>
        <taxon>Pseudomonadota</taxon>
        <taxon>Alphaproteobacteria</taxon>
        <taxon>Rhodobacterales</taxon>
        <taxon>Paracoccaceae</taxon>
        <taxon>Cypionkella</taxon>
    </lineage>
</organism>
<keyword evidence="2 3" id="KW-0802">TPR repeat</keyword>
<evidence type="ECO:0000313" key="6">
    <source>
        <dbReference type="Proteomes" id="UP001595547"/>
    </source>
</evidence>
<keyword evidence="6" id="KW-1185">Reference proteome</keyword>
<keyword evidence="1" id="KW-0677">Repeat</keyword>
<accession>A0ABV7J090</accession>
<comment type="caution">
    <text evidence="5">The sequence shown here is derived from an EMBL/GenBank/DDBJ whole genome shotgun (WGS) entry which is preliminary data.</text>
</comment>
<evidence type="ECO:0000256" key="2">
    <source>
        <dbReference type="ARBA" id="ARBA00022803"/>
    </source>
</evidence>
<dbReference type="InterPro" id="IPR011990">
    <property type="entry name" value="TPR-like_helical_dom_sf"/>
</dbReference>
<dbReference type="EMBL" id="JBHRTO010000001">
    <property type="protein sequence ID" value="MFC3182035.1"/>
    <property type="molecule type" value="Genomic_DNA"/>
</dbReference>
<keyword evidence="4" id="KW-0732">Signal</keyword>
<dbReference type="RefSeq" id="WP_380073615.1">
    <property type="nucleotide sequence ID" value="NZ_JBHRTO010000001.1"/>
</dbReference>